<dbReference type="InterPro" id="IPR016181">
    <property type="entry name" value="Acyl_CoA_acyltransferase"/>
</dbReference>
<evidence type="ECO:0000313" key="3">
    <source>
        <dbReference type="Proteomes" id="UP001175000"/>
    </source>
</evidence>
<comment type="caution">
    <text evidence="2">The sequence shown here is derived from an EMBL/GenBank/DDBJ whole genome shotgun (WGS) entry which is preliminary data.</text>
</comment>
<organism evidence="2 3">
    <name type="scientific">Immersiella caudata</name>
    <dbReference type="NCBI Taxonomy" id="314043"/>
    <lineage>
        <taxon>Eukaryota</taxon>
        <taxon>Fungi</taxon>
        <taxon>Dikarya</taxon>
        <taxon>Ascomycota</taxon>
        <taxon>Pezizomycotina</taxon>
        <taxon>Sordariomycetes</taxon>
        <taxon>Sordariomycetidae</taxon>
        <taxon>Sordariales</taxon>
        <taxon>Lasiosphaeriaceae</taxon>
        <taxon>Immersiella</taxon>
    </lineage>
</organism>
<proteinExistence type="predicted"/>
<evidence type="ECO:0000313" key="2">
    <source>
        <dbReference type="EMBL" id="KAK0617453.1"/>
    </source>
</evidence>
<dbReference type="GO" id="GO:0016747">
    <property type="term" value="F:acyltransferase activity, transferring groups other than amino-acyl groups"/>
    <property type="evidence" value="ECO:0007669"/>
    <property type="project" value="InterPro"/>
</dbReference>
<dbReference type="InterPro" id="IPR000182">
    <property type="entry name" value="GNAT_dom"/>
</dbReference>
<dbReference type="SUPFAM" id="SSF55729">
    <property type="entry name" value="Acyl-CoA N-acyltransferases (Nat)"/>
    <property type="match status" value="1"/>
</dbReference>
<feature type="domain" description="N-acetyltransferase" evidence="1">
    <location>
        <begin position="40"/>
        <end position="246"/>
    </location>
</feature>
<dbReference type="PROSITE" id="PS51186">
    <property type="entry name" value="GNAT"/>
    <property type="match status" value="1"/>
</dbReference>
<dbReference type="AlphaFoldDB" id="A0AA40BXQ6"/>
<reference evidence="2" key="1">
    <citation type="submission" date="2023-06" db="EMBL/GenBank/DDBJ databases">
        <title>Genome-scale phylogeny and comparative genomics of the fungal order Sordariales.</title>
        <authorList>
            <consortium name="Lawrence Berkeley National Laboratory"/>
            <person name="Hensen N."/>
            <person name="Bonometti L."/>
            <person name="Westerberg I."/>
            <person name="Brannstrom I.O."/>
            <person name="Guillou S."/>
            <person name="Cros-Aarteil S."/>
            <person name="Calhoun S."/>
            <person name="Haridas S."/>
            <person name="Kuo A."/>
            <person name="Mondo S."/>
            <person name="Pangilinan J."/>
            <person name="Riley R."/>
            <person name="Labutti K."/>
            <person name="Andreopoulos B."/>
            <person name="Lipzen A."/>
            <person name="Chen C."/>
            <person name="Yanf M."/>
            <person name="Daum C."/>
            <person name="Ng V."/>
            <person name="Clum A."/>
            <person name="Steindorff A."/>
            <person name="Ohm R."/>
            <person name="Martin F."/>
            <person name="Silar P."/>
            <person name="Natvig D."/>
            <person name="Lalanne C."/>
            <person name="Gautier V."/>
            <person name="Ament-Velasquez S.L."/>
            <person name="Kruys A."/>
            <person name="Hutchinson M.I."/>
            <person name="Powell A.J."/>
            <person name="Barry K."/>
            <person name="Miller A.N."/>
            <person name="Grigoriev I.V."/>
            <person name="Debuchy R."/>
            <person name="Gladieux P."/>
            <person name="Thoren M.H."/>
            <person name="Johannesson H."/>
        </authorList>
    </citation>
    <scope>NUCLEOTIDE SEQUENCE</scope>
    <source>
        <strain evidence="2">CBS 606.72</strain>
    </source>
</reference>
<dbReference type="Gene3D" id="3.40.630.30">
    <property type="match status" value="1"/>
</dbReference>
<dbReference type="PANTHER" id="PTHR43792">
    <property type="entry name" value="GNAT FAMILY, PUTATIVE (AFU_ORTHOLOGUE AFUA_3G00765)-RELATED-RELATED"/>
    <property type="match status" value="1"/>
</dbReference>
<accession>A0AA40BXQ6</accession>
<name>A0AA40BXQ6_9PEZI</name>
<keyword evidence="3" id="KW-1185">Reference proteome</keyword>
<evidence type="ECO:0000259" key="1">
    <source>
        <dbReference type="PROSITE" id="PS51186"/>
    </source>
</evidence>
<dbReference type="Pfam" id="PF13302">
    <property type="entry name" value="Acetyltransf_3"/>
    <property type="match status" value="1"/>
</dbReference>
<dbReference type="Proteomes" id="UP001175000">
    <property type="component" value="Unassembled WGS sequence"/>
</dbReference>
<gene>
    <name evidence="2" type="ORF">B0T14DRAFT_433187</name>
</gene>
<dbReference type="PANTHER" id="PTHR43792:SF1">
    <property type="entry name" value="N-ACETYLTRANSFERASE DOMAIN-CONTAINING PROTEIN"/>
    <property type="match status" value="1"/>
</dbReference>
<protein>
    <submittedName>
        <fullName evidence="2">GNAT domain-containing protein</fullName>
    </submittedName>
</protein>
<dbReference type="InterPro" id="IPR051531">
    <property type="entry name" value="N-acetyltransferase"/>
</dbReference>
<dbReference type="EMBL" id="JAULSU010000005">
    <property type="protein sequence ID" value="KAK0617453.1"/>
    <property type="molecule type" value="Genomic_DNA"/>
</dbReference>
<sequence>MSLPPSPPLPPASYSLVNTSLPALPLPPNSSRPPILTPRLLLRPLLPTDLPALFTLRSQPSVMANNPQGRPDASASESLPHLNRFLPPNDVSTYNFAICLRDRPDEMIGLGGCHRLDVTSLFGWPVVGYQLREEYWGRGLATEFLKAWLEAWGKLPRENVERRVHPATVVPVSASGGEGDCAEVGAVTVAEEVLSSWVLSDNVASQRVLEKGGMELCLVQREKDLRDQGKEVELRVYRYSAGRKREGERRV</sequence>